<reference evidence="3 4" key="1">
    <citation type="submission" date="2018-06" db="EMBL/GenBank/DDBJ databases">
        <authorList>
            <consortium name="Pathogen Informatics"/>
            <person name="Doyle S."/>
        </authorList>
    </citation>
    <scope>NUCLEOTIDE SEQUENCE [LARGE SCALE GENOMIC DNA]</scope>
    <source>
        <strain evidence="3 4">NCTC9380</strain>
    </source>
</reference>
<feature type="domain" description="DUF7947" evidence="2">
    <location>
        <begin position="200"/>
        <end position="274"/>
    </location>
</feature>
<dbReference type="InterPro" id="IPR057707">
    <property type="entry name" value="DUF7947"/>
</dbReference>
<sequence>MPTEITRLTLRFDGLDATEHQVDLYSLGEALQGFARIISTAGHFSVTQTYSKSFSMHSVKTYAQEVRANCFSVDMVLNWAQQNQILSGSFGILLAAVIPYIFQRNKAKTEEMKMLKDSLDKAIEALGNRDQAVIERLASTIEKMAEELRPAARLAVSPIGESCKTISIIDTQTKQSIGIINESDKESIMSLSENEITGIQVFDILISELDKVKATCKVNINNAEQRTNAVISDPLFGSAENPYLQAFAQNKAIKVTGKATIKDGEIIKLTIMDIH</sequence>
<dbReference type="Proteomes" id="UP000254031">
    <property type="component" value="Unassembled WGS sequence"/>
</dbReference>
<dbReference type="EMBL" id="UGPL01000006">
    <property type="protein sequence ID" value="STY65269.1"/>
    <property type="molecule type" value="Genomic_DNA"/>
</dbReference>
<dbReference type="Pfam" id="PF25678">
    <property type="entry name" value="DUF7946"/>
    <property type="match status" value="1"/>
</dbReference>
<organism evidence="3 4">
    <name type="scientific">Mannheimia haemolytica</name>
    <name type="common">Pasteurella haemolytica</name>
    <dbReference type="NCBI Taxonomy" id="75985"/>
    <lineage>
        <taxon>Bacteria</taxon>
        <taxon>Pseudomonadati</taxon>
        <taxon>Pseudomonadota</taxon>
        <taxon>Gammaproteobacteria</taxon>
        <taxon>Pasteurellales</taxon>
        <taxon>Pasteurellaceae</taxon>
        <taxon>Mannheimia</taxon>
    </lineage>
</organism>
<evidence type="ECO:0000259" key="1">
    <source>
        <dbReference type="Pfam" id="PF25678"/>
    </source>
</evidence>
<protein>
    <submittedName>
        <fullName evidence="3">Uncharacterized protein</fullName>
    </submittedName>
</protein>
<evidence type="ECO:0000313" key="4">
    <source>
        <dbReference type="Proteomes" id="UP000254031"/>
    </source>
</evidence>
<evidence type="ECO:0000259" key="2">
    <source>
        <dbReference type="Pfam" id="PF25679"/>
    </source>
</evidence>
<name>A0A378NCK3_MANHA</name>
<evidence type="ECO:0000313" key="3">
    <source>
        <dbReference type="EMBL" id="STY65269.1"/>
    </source>
</evidence>
<dbReference type="Pfam" id="PF25679">
    <property type="entry name" value="DUF7947"/>
    <property type="match status" value="1"/>
</dbReference>
<dbReference type="RefSeq" id="WP_006252070.1">
    <property type="nucleotide sequence ID" value="NZ_CP017484.1"/>
</dbReference>
<proteinExistence type="predicted"/>
<gene>
    <name evidence="3" type="ORF">NCTC9380_00528</name>
</gene>
<feature type="domain" description="DUF7946" evidence="1">
    <location>
        <begin position="8"/>
        <end position="188"/>
    </location>
</feature>
<dbReference type="InterPro" id="IPR057706">
    <property type="entry name" value="DUF7946"/>
</dbReference>
<dbReference type="AlphaFoldDB" id="A0A378NCK3"/>
<accession>A0A378NCK3</accession>